<dbReference type="RefSeq" id="XP_044544768.1">
    <property type="nucleotide sequence ID" value="XM_044699602.1"/>
</dbReference>
<proteinExistence type="predicted"/>
<protein>
    <recommendedName>
        <fullName evidence="4">PiggyBac transposable element-derived protein domain-containing protein</fullName>
    </recommendedName>
</protein>
<keyword evidence="3" id="KW-1185">Reference proteome</keyword>
<name>A0AA88GHY7_NAELO</name>
<dbReference type="Proteomes" id="UP000816034">
    <property type="component" value="Unassembled WGS sequence"/>
</dbReference>
<reference evidence="2 3" key="1">
    <citation type="journal article" date="2018" name="BMC Genomics">
        <title>The genome of Naegleria lovaniensis, the basis for a comparative approach to unravel pathogenicity factors of the human pathogenic amoeba N. fowleri.</title>
        <authorList>
            <person name="Liechti N."/>
            <person name="Schurch N."/>
            <person name="Bruggmann R."/>
            <person name="Wittwer M."/>
        </authorList>
    </citation>
    <scope>NUCLEOTIDE SEQUENCE [LARGE SCALE GENOMIC DNA]</scope>
    <source>
        <strain evidence="2 3">ATCC 30569</strain>
    </source>
</reference>
<dbReference type="AlphaFoldDB" id="A0AA88GHY7"/>
<accession>A0AA88GHY7</accession>
<dbReference type="EMBL" id="PYSW02000038">
    <property type="protein sequence ID" value="KAG2377506.1"/>
    <property type="molecule type" value="Genomic_DNA"/>
</dbReference>
<dbReference type="GeneID" id="68101871"/>
<sequence>MNDRRQSRVDHIKLREGTRGKPLQPNIKTDRLENRENYVKRWTIPFTLEDSNKFLSCFLAMSVFALPTLHDYWENPTLNNLGLGLFFQNRLPKHKFLEMYRCIDIDVDDWLDSIKEKAQSIWDVSTNV</sequence>
<feature type="compositionally biased region" description="Basic and acidic residues" evidence="1">
    <location>
        <begin position="1"/>
        <end position="19"/>
    </location>
</feature>
<feature type="region of interest" description="Disordered" evidence="1">
    <location>
        <begin position="1"/>
        <end position="23"/>
    </location>
</feature>
<evidence type="ECO:0000313" key="3">
    <source>
        <dbReference type="Proteomes" id="UP000816034"/>
    </source>
</evidence>
<gene>
    <name evidence="2" type="ORF">C9374_009417</name>
</gene>
<organism evidence="2 3">
    <name type="scientific">Naegleria lovaniensis</name>
    <name type="common">Amoeba</name>
    <dbReference type="NCBI Taxonomy" id="51637"/>
    <lineage>
        <taxon>Eukaryota</taxon>
        <taxon>Discoba</taxon>
        <taxon>Heterolobosea</taxon>
        <taxon>Tetramitia</taxon>
        <taxon>Eutetramitia</taxon>
        <taxon>Vahlkampfiidae</taxon>
        <taxon>Naegleria</taxon>
    </lineage>
</organism>
<comment type="caution">
    <text evidence="2">The sequence shown here is derived from an EMBL/GenBank/DDBJ whole genome shotgun (WGS) entry which is preliminary data.</text>
</comment>
<evidence type="ECO:0000313" key="2">
    <source>
        <dbReference type="EMBL" id="KAG2377506.1"/>
    </source>
</evidence>
<evidence type="ECO:0008006" key="4">
    <source>
        <dbReference type="Google" id="ProtNLM"/>
    </source>
</evidence>
<evidence type="ECO:0000256" key="1">
    <source>
        <dbReference type="SAM" id="MobiDB-lite"/>
    </source>
</evidence>